<dbReference type="EMBL" id="SJFN01000032">
    <property type="protein sequence ID" value="TBW34598.1"/>
    <property type="molecule type" value="Genomic_DNA"/>
</dbReference>
<evidence type="ECO:0000313" key="2">
    <source>
        <dbReference type="Proteomes" id="UP000292781"/>
    </source>
</evidence>
<evidence type="ECO:0000313" key="1">
    <source>
        <dbReference type="EMBL" id="TBW34598.1"/>
    </source>
</evidence>
<sequence length="106" mass="10569">MPLQSRLGDKAFNPADAHGCPACPHPVIGPAIAGSPNVYVNERPALRVSDPGMHAACCGPNTWKVAAGSSTVLINGLPAARVGDMTAHCGGMGTLVEGSPTVIVGG</sequence>
<dbReference type="CDD" id="cd14671">
    <property type="entry name" value="PAAR_like"/>
    <property type="match status" value="1"/>
</dbReference>
<reference evidence="1 2" key="1">
    <citation type="submission" date="2019-02" db="EMBL/GenBank/DDBJ databases">
        <title>Siculibacillus lacustris gen. nov., sp. nov., a new rosette-forming bacterium isolated from a freshwater crater lake (Lake St. Ana, Romania).</title>
        <authorList>
            <person name="Felfoldi T."/>
            <person name="Marton Z."/>
            <person name="Szabo A."/>
            <person name="Mentes A."/>
            <person name="Boka K."/>
            <person name="Marialigeti K."/>
            <person name="Mathe I."/>
            <person name="Koncz M."/>
            <person name="Schumann P."/>
            <person name="Toth E."/>
        </authorList>
    </citation>
    <scope>NUCLEOTIDE SEQUENCE [LARGE SCALE GENOMIC DNA]</scope>
    <source>
        <strain evidence="1 2">SA-279</strain>
    </source>
</reference>
<protein>
    <recommendedName>
        <fullName evidence="3">Type VI secretion protein</fullName>
    </recommendedName>
</protein>
<organism evidence="1 2">
    <name type="scientific">Siculibacillus lacustris</name>
    <dbReference type="NCBI Taxonomy" id="1549641"/>
    <lineage>
        <taxon>Bacteria</taxon>
        <taxon>Pseudomonadati</taxon>
        <taxon>Pseudomonadota</taxon>
        <taxon>Alphaproteobacteria</taxon>
        <taxon>Hyphomicrobiales</taxon>
        <taxon>Ancalomicrobiaceae</taxon>
        <taxon>Siculibacillus</taxon>
    </lineage>
</organism>
<dbReference type="OrthoDB" id="9807902at2"/>
<name>A0A4Q9VJJ4_9HYPH</name>
<evidence type="ECO:0008006" key="3">
    <source>
        <dbReference type="Google" id="ProtNLM"/>
    </source>
</evidence>
<dbReference type="InterPro" id="IPR008727">
    <property type="entry name" value="PAAR_motif"/>
</dbReference>
<comment type="caution">
    <text evidence="1">The sequence shown here is derived from an EMBL/GenBank/DDBJ whole genome shotgun (WGS) entry which is preliminary data.</text>
</comment>
<accession>A0A4Q9VJJ4</accession>
<proteinExistence type="predicted"/>
<gene>
    <name evidence="1" type="ORF">EYW49_17775</name>
</gene>
<keyword evidence="2" id="KW-1185">Reference proteome</keyword>
<dbReference type="Pfam" id="PF05488">
    <property type="entry name" value="PAAR_motif"/>
    <property type="match status" value="1"/>
</dbReference>
<dbReference type="RefSeq" id="WP_131310975.1">
    <property type="nucleotide sequence ID" value="NZ_SJFN01000032.1"/>
</dbReference>
<dbReference type="Gene3D" id="2.60.200.60">
    <property type="match status" value="1"/>
</dbReference>
<dbReference type="Proteomes" id="UP000292781">
    <property type="component" value="Unassembled WGS sequence"/>
</dbReference>
<dbReference type="AlphaFoldDB" id="A0A4Q9VJJ4"/>